<dbReference type="InterPro" id="IPR051531">
    <property type="entry name" value="N-acetyltransferase"/>
</dbReference>
<name>A0A1M6XWJ2_9BACL</name>
<dbReference type="PANTHER" id="PTHR43792:SF1">
    <property type="entry name" value="N-ACETYLTRANSFERASE DOMAIN-CONTAINING PROTEIN"/>
    <property type="match status" value="1"/>
</dbReference>
<dbReference type="PANTHER" id="PTHR43792">
    <property type="entry name" value="GNAT FAMILY, PUTATIVE (AFU_ORTHOLOGUE AFUA_3G00765)-RELATED-RELATED"/>
    <property type="match status" value="1"/>
</dbReference>
<organism evidence="2 3">
    <name type="scientific">Alicyclobacillus tolerans</name>
    <dbReference type="NCBI Taxonomy" id="90970"/>
    <lineage>
        <taxon>Bacteria</taxon>
        <taxon>Bacillati</taxon>
        <taxon>Bacillota</taxon>
        <taxon>Bacilli</taxon>
        <taxon>Bacillales</taxon>
        <taxon>Alicyclobacillaceae</taxon>
        <taxon>Alicyclobacillus</taxon>
    </lineage>
</organism>
<protein>
    <submittedName>
        <fullName evidence="2">Acetyltransferase (GNAT) domain-containing protein</fullName>
    </submittedName>
</protein>
<evidence type="ECO:0000313" key="3">
    <source>
        <dbReference type="Proteomes" id="UP000184016"/>
    </source>
</evidence>
<dbReference type="Gene3D" id="3.40.630.30">
    <property type="match status" value="1"/>
</dbReference>
<keyword evidence="2" id="KW-0808">Transferase</keyword>
<dbReference type="Pfam" id="PF13302">
    <property type="entry name" value="Acetyltransf_3"/>
    <property type="match status" value="1"/>
</dbReference>
<dbReference type="AlphaFoldDB" id="A0A1M6XWJ2"/>
<proteinExistence type="predicted"/>
<evidence type="ECO:0000313" key="2">
    <source>
        <dbReference type="EMBL" id="SHL10218.1"/>
    </source>
</evidence>
<gene>
    <name evidence="2" type="ORF">SAMN05443507_13810</name>
</gene>
<dbReference type="InterPro" id="IPR016181">
    <property type="entry name" value="Acyl_CoA_acyltransferase"/>
</dbReference>
<dbReference type="GO" id="GO:0016747">
    <property type="term" value="F:acyltransferase activity, transferring groups other than amino-acyl groups"/>
    <property type="evidence" value="ECO:0007669"/>
    <property type="project" value="InterPro"/>
</dbReference>
<keyword evidence="3" id="KW-1185">Reference proteome</keyword>
<evidence type="ECO:0000259" key="1">
    <source>
        <dbReference type="Pfam" id="PF13302"/>
    </source>
</evidence>
<dbReference type="STRING" id="1830138.SAMN05443507_13810"/>
<dbReference type="SUPFAM" id="SSF55729">
    <property type="entry name" value="Acyl-CoA N-acyltransferases (Nat)"/>
    <property type="match status" value="1"/>
</dbReference>
<accession>A0A1M6XWJ2</accession>
<dbReference type="Proteomes" id="UP000184016">
    <property type="component" value="Unassembled WGS sequence"/>
</dbReference>
<reference evidence="3" key="1">
    <citation type="submission" date="2016-11" db="EMBL/GenBank/DDBJ databases">
        <authorList>
            <person name="Varghese N."/>
            <person name="Submissions S."/>
        </authorList>
    </citation>
    <scope>NUCLEOTIDE SEQUENCE [LARGE SCALE GENOMIC DNA]</scope>
    <source>
        <strain evidence="3">USBA-503</strain>
    </source>
</reference>
<dbReference type="EMBL" id="FRAF01000038">
    <property type="protein sequence ID" value="SHL10218.1"/>
    <property type="molecule type" value="Genomic_DNA"/>
</dbReference>
<sequence>MPKWEISRLLLRRWSKSNILSRSLINGDPGVMPSVEIDWRLGRSFWGKGSATEAVKETLRFGFKNCGLNKIMSICQISNIASECVMQKLGMYFKREIIDSS</sequence>
<dbReference type="InterPro" id="IPR000182">
    <property type="entry name" value="GNAT_dom"/>
</dbReference>
<feature type="domain" description="N-acetyltransferase" evidence="1">
    <location>
        <begin position="31"/>
        <end position="91"/>
    </location>
</feature>